<gene>
    <name evidence="2" type="ORF">P691DRAFT_679634</name>
</gene>
<keyword evidence="3" id="KW-1185">Reference proteome</keyword>
<dbReference type="AlphaFoldDB" id="A0A9P5X3I8"/>
<protein>
    <recommendedName>
        <fullName evidence="1">G domain-containing protein</fullName>
    </recommendedName>
</protein>
<dbReference type="InterPro" id="IPR027417">
    <property type="entry name" value="P-loop_NTPase"/>
</dbReference>
<dbReference type="CDD" id="cd00882">
    <property type="entry name" value="Ras_like_GTPase"/>
    <property type="match status" value="1"/>
</dbReference>
<evidence type="ECO:0000313" key="2">
    <source>
        <dbReference type="EMBL" id="KAF9443385.1"/>
    </source>
</evidence>
<name>A0A9P5X3I8_9AGAR</name>
<dbReference type="Pfam" id="PF01926">
    <property type="entry name" value="MMR_HSR1"/>
    <property type="match status" value="1"/>
</dbReference>
<comment type="caution">
    <text evidence="2">The sequence shown here is derived from an EMBL/GenBank/DDBJ whole genome shotgun (WGS) entry which is preliminary data.</text>
</comment>
<dbReference type="OrthoDB" id="8954335at2759"/>
<dbReference type="Proteomes" id="UP000807342">
    <property type="component" value="Unassembled WGS sequence"/>
</dbReference>
<evidence type="ECO:0000259" key="1">
    <source>
        <dbReference type="Pfam" id="PF01926"/>
    </source>
</evidence>
<sequence>MVGIRDVVEDLQKDDIAIAVMGATGSGKSTFIDLLTSHPSDKNVNAKLKSTDHMKIELTRVRHSRWGDKIVLVDTPGFDNTAKSDLEILVMISEWLQKTYKGGIKLAGLIYLYRITDQRMIGSSLNNLNMFGRLCGDIAMKQVTLVSTMWENIKPEIGVGREAELKEKYWRPFIDKGSGIARLETKNSVEAWKIVENVITEKEVVEAVLLQEELGNLHCELNETYAGRALYRDLQNLLADKREQLKILRDQMKWSTDPALTKEFEKEYKKIRQQFQKTFEEVRKLKIPLGTRVIAFFFRKRARAVSSYLLSYPA</sequence>
<reference evidence="2" key="1">
    <citation type="submission" date="2020-11" db="EMBL/GenBank/DDBJ databases">
        <authorList>
            <consortium name="DOE Joint Genome Institute"/>
            <person name="Ahrendt S."/>
            <person name="Riley R."/>
            <person name="Andreopoulos W."/>
            <person name="Labutti K."/>
            <person name="Pangilinan J."/>
            <person name="Ruiz-Duenas F.J."/>
            <person name="Barrasa J.M."/>
            <person name="Sanchez-Garcia M."/>
            <person name="Camarero S."/>
            <person name="Miyauchi S."/>
            <person name="Serrano A."/>
            <person name="Linde D."/>
            <person name="Babiker R."/>
            <person name="Drula E."/>
            <person name="Ayuso-Fernandez I."/>
            <person name="Pacheco R."/>
            <person name="Padilla G."/>
            <person name="Ferreira P."/>
            <person name="Barriuso J."/>
            <person name="Kellner H."/>
            <person name="Castanera R."/>
            <person name="Alfaro M."/>
            <person name="Ramirez L."/>
            <person name="Pisabarro A.G."/>
            <person name="Kuo A."/>
            <person name="Tritt A."/>
            <person name="Lipzen A."/>
            <person name="He G."/>
            <person name="Yan M."/>
            <person name="Ng V."/>
            <person name="Cullen D."/>
            <person name="Martin F."/>
            <person name="Rosso M.-N."/>
            <person name="Henrissat B."/>
            <person name="Hibbett D."/>
            <person name="Martinez A.T."/>
            <person name="Grigoriev I.V."/>
        </authorList>
    </citation>
    <scope>NUCLEOTIDE SEQUENCE</scope>
    <source>
        <strain evidence="2">MF-IS2</strain>
    </source>
</reference>
<dbReference type="SUPFAM" id="SSF52540">
    <property type="entry name" value="P-loop containing nucleoside triphosphate hydrolases"/>
    <property type="match status" value="1"/>
</dbReference>
<accession>A0A9P5X3I8</accession>
<dbReference type="Gene3D" id="3.40.50.300">
    <property type="entry name" value="P-loop containing nucleotide triphosphate hydrolases"/>
    <property type="match status" value="1"/>
</dbReference>
<dbReference type="InterPro" id="IPR006073">
    <property type="entry name" value="GTP-bd"/>
</dbReference>
<evidence type="ECO:0000313" key="3">
    <source>
        <dbReference type="Proteomes" id="UP000807342"/>
    </source>
</evidence>
<organism evidence="2 3">
    <name type="scientific">Macrolepiota fuliginosa MF-IS2</name>
    <dbReference type="NCBI Taxonomy" id="1400762"/>
    <lineage>
        <taxon>Eukaryota</taxon>
        <taxon>Fungi</taxon>
        <taxon>Dikarya</taxon>
        <taxon>Basidiomycota</taxon>
        <taxon>Agaricomycotina</taxon>
        <taxon>Agaricomycetes</taxon>
        <taxon>Agaricomycetidae</taxon>
        <taxon>Agaricales</taxon>
        <taxon>Agaricineae</taxon>
        <taxon>Agaricaceae</taxon>
        <taxon>Macrolepiota</taxon>
    </lineage>
</organism>
<dbReference type="EMBL" id="MU151481">
    <property type="protein sequence ID" value="KAF9443385.1"/>
    <property type="molecule type" value="Genomic_DNA"/>
</dbReference>
<feature type="domain" description="G" evidence="1">
    <location>
        <begin position="18"/>
        <end position="86"/>
    </location>
</feature>
<dbReference type="GO" id="GO:0005525">
    <property type="term" value="F:GTP binding"/>
    <property type="evidence" value="ECO:0007669"/>
    <property type="project" value="InterPro"/>
</dbReference>
<proteinExistence type="predicted"/>